<keyword evidence="2 10" id="KW-0548">Nucleotidyltransferase</keyword>
<evidence type="ECO:0000256" key="1">
    <source>
        <dbReference type="ARBA" id="ARBA00022679"/>
    </source>
</evidence>
<sequence length="933" mass="100288">MSLASRLTRHPIPHSPERGAEALSQLPGLAPELCPLIEGMGGSSPYLGGLIAREADWLTEALAGEPEAAVAALIAEAGALGPAEIDTGLRRIKRRAALIVALADLGGVWPLATVTQHWTDIADACLCAALRVHVGAEARRGKLPGQTEEDGARDGAGMVVLAMGKMGAGELNYSSDIDLICLFDDDRFDGSDVMEARAAFIRATRRIAATLGDTTAEGYVFRTDLRLRPDASVTPVCISMTAAERYYEAEGRSWERSAYIKARPAAGDLAAGGRFLETLKPFVWRRHLDFAMVQDTMDMRQKIRDHKGLHGNLKLEGHNMKLGAGGIREIEFFAQTRQLVAGGRDPSLRSRRTVEALAALSEAGWIPAEVAGELTELYAHHREIEHRVQMIDDAQTHDLPKSSQGFDRLARLCGEADTDRFREGLATRIRRVEHLTGDLFQPTRGGSKPSLEISEAEAEIMARWPSYPALRSERGRLIFERLKPELLRRFHTAAKPEEALSNFDSFLKGLPAGVQLFSLFDANPPLVDLLADICATAPGLSRYLSRHSGVLDAVLDGRFFAPWPGAAGLRDDLSGLLSGRDYEAQLDMARRWQKDWHFRIGVHQLRALIGPEEAAAQYTDLADAVIGALWPLVCDDIARRHGPPPGVGGAVLGMGSLGSGRMSAGSDLDLIVIYDAAGVEMSEGRRPLDPRGWYAKATKSLITALSAPTAAGKLYEVDMRLRPSGRQGPVATSVTGFASYQRDEAWTWEHMALTRARVVAGPASLAAEIESIRSAVIAEKAAPDHVRAEAATMRARLAAAGRAGSTFAVKEGPGGLQEIELLGQAAALAAGVPHRVSAAQLAEAERLGWLDGRGVAVLQSAHALFNRVQGAARLLTEERLDPDAIGTGGQAFLARIAGAADEGELATSLDKARMDALCCIDAVFGSVTEQDIP</sequence>
<feature type="region of interest" description="Disordered" evidence="7">
    <location>
        <begin position="1"/>
        <end position="20"/>
    </location>
</feature>
<dbReference type="CDD" id="cd05401">
    <property type="entry name" value="NT_GlnE_GlnD_like"/>
    <property type="match status" value="2"/>
</dbReference>
<evidence type="ECO:0000256" key="5">
    <source>
        <dbReference type="ARBA" id="ARBA00022842"/>
    </source>
</evidence>
<dbReference type="Gene3D" id="3.30.460.10">
    <property type="entry name" value="Beta Polymerase, domain 2"/>
    <property type="match status" value="2"/>
</dbReference>
<keyword evidence="4" id="KW-0067">ATP-binding</keyword>
<dbReference type="SUPFAM" id="SSF81593">
    <property type="entry name" value="Nucleotidyltransferase substrate binding subunit/domain"/>
    <property type="match status" value="2"/>
</dbReference>
<dbReference type="InterPro" id="IPR023057">
    <property type="entry name" value="GlnE"/>
</dbReference>
<dbReference type="PANTHER" id="PTHR30621:SF0">
    <property type="entry name" value="BIFUNCTIONAL GLUTAMINE SYNTHETASE ADENYLYLTRANSFERASE_ADENYLYL-REMOVING ENZYME"/>
    <property type="match status" value="1"/>
</dbReference>
<evidence type="ECO:0000259" key="9">
    <source>
        <dbReference type="Pfam" id="PF08335"/>
    </source>
</evidence>
<dbReference type="KEGG" id="rmai:MACH21_13690"/>
<dbReference type="GO" id="GO:0000820">
    <property type="term" value="P:regulation of glutamine family amino acid metabolic process"/>
    <property type="evidence" value="ECO:0007669"/>
    <property type="project" value="TreeGrafter"/>
</dbReference>
<evidence type="ECO:0000256" key="6">
    <source>
        <dbReference type="ARBA" id="ARBA00023268"/>
    </source>
</evidence>
<keyword evidence="5" id="KW-0460">Magnesium</keyword>
<dbReference type="Proteomes" id="UP001337723">
    <property type="component" value="Chromosome"/>
</dbReference>
<dbReference type="AlphaFoldDB" id="A0AA48H7L8"/>
<dbReference type="GO" id="GO:0008882">
    <property type="term" value="F:[glutamate-ammonia-ligase] adenylyltransferase activity"/>
    <property type="evidence" value="ECO:0007669"/>
    <property type="project" value="InterPro"/>
</dbReference>
<name>A0AA48H7L8_9RHOB</name>
<feature type="domain" description="Glutamate-ammonia ligase adenylyltransferase repeated" evidence="8">
    <location>
        <begin position="44"/>
        <end position="277"/>
    </location>
</feature>
<feature type="domain" description="PII-uridylyltransferase/Glutamine-synthetase adenylyltransferase" evidence="9">
    <location>
        <begin position="805"/>
        <end position="906"/>
    </location>
</feature>
<dbReference type="GO" id="GO:0005524">
    <property type="term" value="F:ATP binding"/>
    <property type="evidence" value="ECO:0007669"/>
    <property type="project" value="UniProtKB-KW"/>
</dbReference>
<keyword evidence="1" id="KW-0808">Transferase</keyword>
<dbReference type="InterPro" id="IPR005190">
    <property type="entry name" value="GlnE_rpt_dom"/>
</dbReference>
<keyword evidence="11" id="KW-1185">Reference proteome</keyword>
<feature type="domain" description="PII-uridylyltransferase/Glutamine-synthetase adenylyltransferase" evidence="9">
    <location>
        <begin position="298"/>
        <end position="440"/>
    </location>
</feature>
<proteinExistence type="predicted"/>
<accession>A0AA48H7L8</accession>
<keyword evidence="6" id="KW-0511">Multifunctional enzyme</keyword>
<evidence type="ECO:0000256" key="3">
    <source>
        <dbReference type="ARBA" id="ARBA00022741"/>
    </source>
</evidence>
<dbReference type="EMBL" id="AP027266">
    <property type="protein sequence ID" value="BDW85192.1"/>
    <property type="molecule type" value="Genomic_DNA"/>
</dbReference>
<reference evidence="10 11" key="1">
    <citation type="submission" date="2023-01" db="EMBL/GenBank/DDBJ databases">
        <title>Complete genome sequence of Roseicyclus marinus strain Dej080120_10.</title>
        <authorList>
            <person name="Ueki S."/>
            <person name="Maruyama F."/>
        </authorList>
    </citation>
    <scope>NUCLEOTIDE SEQUENCE [LARGE SCALE GENOMIC DNA]</scope>
    <source>
        <strain evidence="10 11">Dej080120_10</strain>
    </source>
</reference>
<organism evidence="10 11">
    <name type="scientific">Roseicyclus marinus</name>
    <dbReference type="NCBI Taxonomy" id="2161673"/>
    <lineage>
        <taxon>Bacteria</taxon>
        <taxon>Pseudomonadati</taxon>
        <taxon>Pseudomonadota</taxon>
        <taxon>Alphaproteobacteria</taxon>
        <taxon>Rhodobacterales</taxon>
        <taxon>Roseobacteraceae</taxon>
        <taxon>Roseicyclus</taxon>
    </lineage>
</organism>
<feature type="domain" description="Glutamate-ammonia ligase adenylyltransferase repeated" evidence="8">
    <location>
        <begin position="529"/>
        <end position="770"/>
    </location>
</feature>
<dbReference type="Pfam" id="PF08335">
    <property type="entry name" value="GlnD_UR_UTase"/>
    <property type="match status" value="2"/>
</dbReference>
<evidence type="ECO:0000313" key="10">
    <source>
        <dbReference type="EMBL" id="BDW85192.1"/>
    </source>
</evidence>
<evidence type="ECO:0000256" key="7">
    <source>
        <dbReference type="SAM" id="MobiDB-lite"/>
    </source>
</evidence>
<dbReference type="PANTHER" id="PTHR30621">
    <property type="entry name" value="GLUTAMINE SYNTHETASE ADENYLYLTRANSFERASE"/>
    <property type="match status" value="1"/>
</dbReference>
<evidence type="ECO:0000256" key="2">
    <source>
        <dbReference type="ARBA" id="ARBA00022695"/>
    </source>
</evidence>
<evidence type="ECO:0000256" key="4">
    <source>
        <dbReference type="ARBA" id="ARBA00022840"/>
    </source>
</evidence>
<dbReference type="InterPro" id="IPR043519">
    <property type="entry name" value="NT_sf"/>
</dbReference>
<dbReference type="Gene3D" id="1.20.120.330">
    <property type="entry name" value="Nucleotidyltransferases domain 2"/>
    <property type="match status" value="2"/>
</dbReference>
<evidence type="ECO:0000313" key="11">
    <source>
        <dbReference type="Proteomes" id="UP001337723"/>
    </source>
</evidence>
<evidence type="ECO:0000259" key="8">
    <source>
        <dbReference type="Pfam" id="PF03710"/>
    </source>
</evidence>
<dbReference type="RefSeq" id="WP_338275780.1">
    <property type="nucleotide sequence ID" value="NZ_AP027266.1"/>
</dbReference>
<protein>
    <submittedName>
        <fullName evidence="10">Glutamate-ammonia-ligase adenylyltransferase</fullName>
    </submittedName>
</protein>
<dbReference type="SUPFAM" id="SSF81301">
    <property type="entry name" value="Nucleotidyltransferase"/>
    <property type="match status" value="2"/>
</dbReference>
<dbReference type="InterPro" id="IPR013546">
    <property type="entry name" value="PII_UdlTrfase/GS_AdlTrfase"/>
</dbReference>
<dbReference type="Pfam" id="PF03710">
    <property type="entry name" value="GlnE"/>
    <property type="match status" value="2"/>
</dbReference>
<dbReference type="GO" id="GO:0005829">
    <property type="term" value="C:cytosol"/>
    <property type="evidence" value="ECO:0007669"/>
    <property type="project" value="TreeGrafter"/>
</dbReference>
<gene>
    <name evidence="10" type="primary">glnE</name>
    <name evidence="10" type="ORF">MACH21_13690</name>
</gene>
<keyword evidence="3" id="KW-0547">Nucleotide-binding</keyword>